<evidence type="ECO:0000313" key="8">
    <source>
        <dbReference type="Proteomes" id="UP000318447"/>
    </source>
</evidence>
<feature type="transmembrane region" description="Helical" evidence="5">
    <location>
        <begin position="1582"/>
        <end position="1603"/>
    </location>
</feature>
<gene>
    <name evidence="7" type="ORF">CGC21_35845</name>
</gene>
<evidence type="ECO:0000256" key="4">
    <source>
        <dbReference type="SAM" id="MobiDB-lite"/>
    </source>
</evidence>
<evidence type="ECO:0000259" key="6">
    <source>
        <dbReference type="PROSITE" id="PS51635"/>
    </source>
</evidence>
<feature type="region of interest" description="Disordered" evidence="4">
    <location>
        <begin position="474"/>
        <end position="497"/>
    </location>
</feature>
<proteinExistence type="predicted"/>
<dbReference type="Gene3D" id="2.130.10.10">
    <property type="entry name" value="YVTN repeat-like/Quinoprotein amine dehydrogenase"/>
    <property type="match status" value="2"/>
</dbReference>
<dbReference type="GO" id="GO:0004806">
    <property type="term" value="F:triacylglycerol lipase activity"/>
    <property type="evidence" value="ECO:0007669"/>
    <property type="project" value="InterPro"/>
</dbReference>
<keyword evidence="5" id="KW-1133">Transmembrane helix</keyword>
<dbReference type="PANTHER" id="PTHR44525:SF1">
    <property type="entry name" value="WD REPEAT-CONTAINING PROTEIN 27"/>
    <property type="match status" value="1"/>
</dbReference>
<dbReference type="Pfam" id="PF11815">
    <property type="entry name" value="DUF3336"/>
    <property type="match status" value="1"/>
</dbReference>
<dbReference type="InterPro" id="IPR016035">
    <property type="entry name" value="Acyl_Trfase/lysoPLipase"/>
</dbReference>
<evidence type="ECO:0000256" key="2">
    <source>
        <dbReference type="PROSITE-ProRule" id="PRU00221"/>
    </source>
</evidence>
<dbReference type="SUPFAM" id="SSF52151">
    <property type="entry name" value="FabD/lysophospholipase-like"/>
    <property type="match status" value="1"/>
</dbReference>
<accession>A0A504XD93</accession>
<dbReference type="GO" id="GO:0016042">
    <property type="term" value="P:lipid catabolic process"/>
    <property type="evidence" value="ECO:0007669"/>
    <property type="project" value="UniProtKB-UniRule"/>
</dbReference>
<evidence type="ECO:0000256" key="3">
    <source>
        <dbReference type="PROSITE-ProRule" id="PRU01161"/>
    </source>
</evidence>
<name>A0A504XD93_LEIDO</name>
<feature type="repeat" description="WD" evidence="2">
    <location>
        <begin position="608"/>
        <end position="642"/>
    </location>
</feature>
<evidence type="ECO:0000256" key="1">
    <source>
        <dbReference type="ARBA" id="ARBA00023098"/>
    </source>
</evidence>
<reference evidence="8" key="1">
    <citation type="submission" date="2019-02" db="EMBL/GenBank/DDBJ databases">
        <title>FDA dAtabase for Regulatory Grade micrObial Sequences (FDA-ARGOS): Supporting development and validation of Infectious Disease Dx tests.</title>
        <authorList>
            <person name="Duncan R."/>
            <person name="Fisher C."/>
            <person name="Tallon L."/>
            <person name="Sadzewicz L."/>
            <person name="Sengamalay N."/>
            <person name="Ott S."/>
            <person name="Godinez A."/>
            <person name="Nagaraj S."/>
            <person name="Vavikolanu K."/>
            <person name="Nadendla S."/>
            <person name="Aluvathingal J."/>
            <person name="Sichtig H."/>
        </authorList>
    </citation>
    <scope>NUCLEOTIDE SEQUENCE [LARGE SCALE GENOMIC DNA]</scope>
    <source>
        <strain evidence="8">FDAARGOS_361</strain>
    </source>
</reference>
<dbReference type="Proteomes" id="UP000318447">
    <property type="component" value="Unassembled WGS sequence"/>
</dbReference>
<organism evidence="7 8">
    <name type="scientific">Leishmania donovani</name>
    <dbReference type="NCBI Taxonomy" id="5661"/>
    <lineage>
        <taxon>Eukaryota</taxon>
        <taxon>Discoba</taxon>
        <taxon>Euglenozoa</taxon>
        <taxon>Kinetoplastea</taxon>
        <taxon>Metakinetoplastina</taxon>
        <taxon>Trypanosomatida</taxon>
        <taxon>Trypanosomatidae</taxon>
        <taxon>Leishmaniinae</taxon>
        <taxon>Leishmania</taxon>
    </lineage>
</organism>
<sequence length="1695" mass="180688">MWSANVNLDGVLPSSLCITHDALWWLSASGVLYTWRTSQGDGEPTHPVAVAQLDRRVECMVVSSDASLIAVVSSTFMALLEIEHTSSPTFLRMGDADAFGEASGDEVVITAEERRRVACTIGDVRGVLFNSDASLAAVCTDSALLLWSNVFGDASNDDEDGTGSHLASFDCTHLGASTQGCSVICFTGARQLLVVDDVNHLVLLQCVSEDLSDVSEDAHMPVACQPNASPMAVNLQLMVDGHICGRTARVTSVACSHSGVYGESLVVLGFSNGTVQLLNGRQLQALRTWNVRDAITAAFIDSSDEAAAASSRRRSGLSQVATRDRRGIPYAAASTAAPQEVTIFDVCVGAHLITVCTSHGVVYYSRFTFQLESAYTQLFTTPLVQAGAAAAAAGTSVLGGVAMRGGSNGRWAYTNVFDGVLYFSWRDVDTHHTLEARSAERNAASNDIVHARAPLPAAWLDNVATARLAQRPFLSSDARRRQPAKGSGYTDAPWSVQQERKRKARAAAARDRKAQAFGAVSASAAASTNELRFQYDFDSIFGVGRATLTRMEASSSALRGLHTRAVVATAFATAGDALITAGADGRIRQLHFPIARAKGADGVAGRILAGHAAAVTAIDANLSRQHPLILSAGAEGCLRLWSPGARDTPIAECTVGCSGGKVARPAPGKTIVSAQFFYLDKLLLSCAADALELRRNAGGVCSSRATAAPSSTSESDRVLSEAPLYRFSVGSGHTITSATAVNHFVSNLIFLATSEKEVQVLDVAANTVLWREGTTHTRGIYRVATGRTSRYAAAGVDSGAAHLFMSASLDSTAALWDVRIAKPVQLFTQHSNTGVPSLALEVAPGIGVVAVGSQDNAVYMYDLRGGCGGVALDVLRGFDSYVTSLAWHPLRPFLVAGLASGDGVLGRLFALLRWLNDYPARVQFRRTTQRFLSVMNTTESYTTFVEAAASLDHYCGVAKWAQDAPPLDRCNAVGLLVDATAAQHLIRTNNLYAMETFLCSLLKRNAHGLMDASIYRYYNSAPHCLEDYTDSIECLITAYAAGAWHGESAVSDSSGAAADRALPPTSAAPVLRDLRPCWVRLEASAGAEVRPPLLAGTPPPVWSATHSGPSAALPAVDVTAKIQQVWQAQFRKTVSAIQAPWATATAAPSRQQSTSASVHCLGSSAASAAMPLTDTSTATVPTCASTLAGEKSILLTRDDAAPVSHTFAKPKTSDDAKPAGDFASVSPPLSPLLRTEDTTSGNATALLSFGAHMSVAPPLSANPMAAAPPSPEVALARQLRSSCASLCRFLDGCALPSALPQQHHAHQQRCSVYKPAVVTVGHRLKVLRKVLHSYGRTALVLSGGSSMGTYHAGVARALHEAGVLPDILCGSSAGSIIAAMICTKSPDELHAFMQSHVLSTEAMHMSPFGEDSDLPGKLKRFFKTGFLMDVRSLMGCMRGQCGDMTFLEAYQLSGKVLNVSVTRSQQEGMPSDRHVLLNYVTAPDVVIWSAVSASCALPGLFTAVQLIEKPSLGGGTFAPYLPGELWCDGSIAQDIPRRLLIQLFGVNYLIVSQVNPYVIPFLRPPKSHHIIATSGSWLARLWFAWVDVCGWVLTVLFSVHLLPRFGRFEMLFMLFAQFYSGDLTIQPIDSVMKAVPDYMNLVNNPSADYISYVASRAQSRTWPLVTRIRLATRIERCLQREIRALEAMELREQTT</sequence>
<dbReference type="Pfam" id="PF01734">
    <property type="entry name" value="Patatin"/>
    <property type="match status" value="1"/>
</dbReference>
<keyword evidence="5" id="KW-0812">Transmembrane</keyword>
<feature type="active site" description="Nucleophile" evidence="3">
    <location>
        <position position="1372"/>
    </location>
</feature>
<comment type="caution">
    <text evidence="7">The sequence shown here is derived from an EMBL/GenBank/DDBJ whole genome shotgun (WGS) entry which is preliminary data.</text>
</comment>
<keyword evidence="3" id="KW-0378">Hydrolase</keyword>
<dbReference type="PANTHER" id="PTHR44525">
    <property type="entry name" value="WD REPEAT-CONTAINING PROTEIN 27"/>
    <property type="match status" value="1"/>
</dbReference>
<dbReference type="SUPFAM" id="SSF50978">
    <property type="entry name" value="WD40 repeat-like"/>
    <property type="match status" value="2"/>
</dbReference>
<dbReference type="VEuPathDB" id="TriTrypDB:LdBPK_302150.1"/>
<keyword evidence="3" id="KW-0442">Lipid degradation</keyword>
<dbReference type="Pfam" id="PF00400">
    <property type="entry name" value="WD40"/>
    <property type="match status" value="2"/>
</dbReference>
<dbReference type="InterPro" id="IPR042411">
    <property type="entry name" value="WDR27"/>
</dbReference>
<feature type="short sequence motif" description="GXSXG" evidence="3">
    <location>
        <begin position="1370"/>
        <end position="1374"/>
    </location>
</feature>
<dbReference type="PROSITE" id="PS50082">
    <property type="entry name" value="WD_REPEATS_2"/>
    <property type="match status" value="1"/>
</dbReference>
<dbReference type="InterPro" id="IPR036322">
    <property type="entry name" value="WD40_repeat_dom_sf"/>
</dbReference>
<feature type="domain" description="PNPLA" evidence="6">
    <location>
        <begin position="1339"/>
        <end position="1541"/>
    </location>
</feature>
<dbReference type="VEuPathDB" id="TriTrypDB:LdCL_300027000"/>
<feature type="active site" description="Proton acceptor" evidence="3">
    <location>
        <position position="1528"/>
    </location>
</feature>
<dbReference type="InterPro" id="IPR002641">
    <property type="entry name" value="PNPLA_dom"/>
</dbReference>
<dbReference type="InterPro" id="IPR015943">
    <property type="entry name" value="WD40/YVTN_repeat-like_dom_sf"/>
</dbReference>
<dbReference type="InterPro" id="IPR021771">
    <property type="entry name" value="Triacylglycerol_lipase_N"/>
</dbReference>
<dbReference type="PROSITE" id="PS51635">
    <property type="entry name" value="PNPLA"/>
    <property type="match status" value="1"/>
</dbReference>
<keyword evidence="1 3" id="KW-0443">Lipid metabolism</keyword>
<dbReference type="Gene3D" id="3.40.1090.10">
    <property type="entry name" value="Cytosolic phospholipase A2 catalytic domain"/>
    <property type="match status" value="2"/>
</dbReference>
<keyword evidence="5" id="KW-0472">Membrane</keyword>
<comment type="caution">
    <text evidence="3">Lacks conserved residue(s) required for the propagation of feature annotation.</text>
</comment>
<evidence type="ECO:0000256" key="5">
    <source>
        <dbReference type="SAM" id="Phobius"/>
    </source>
</evidence>
<keyword evidence="2" id="KW-0853">WD repeat</keyword>
<evidence type="ECO:0000313" key="7">
    <source>
        <dbReference type="EMBL" id="TPP45778.1"/>
    </source>
</evidence>
<protein>
    <submittedName>
        <fullName evidence="7">Patatin-like phospholipase family protein</fullName>
    </submittedName>
</protein>
<dbReference type="SMART" id="SM00320">
    <property type="entry name" value="WD40"/>
    <property type="match status" value="7"/>
</dbReference>
<dbReference type="InterPro" id="IPR001680">
    <property type="entry name" value="WD40_rpt"/>
</dbReference>
<feature type="region of interest" description="Disordered" evidence="4">
    <location>
        <begin position="1208"/>
        <end position="1232"/>
    </location>
</feature>
<feature type="transmembrane region" description="Helical" evidence="5">
    <location>
        <begin position="1539"/>
        <end position="1562"/>
    </location>
</feature>
<dbReference type="VEuPathDB" id="TriTrypDB:LDHU3_30.2910"/>
<dbReference type="EMBL" id="RHLC01000011">
    <property type="protein sequence ID" value="TPP45778.1"/>
    <property type="molecule type" value="Genomic_DNA"/>
</dbReference>